<evidence type="ECO:0000256" key="3">
    <source>
        <dbReference type="ARBA" id="ARBA00022527"/>
    </source>
</evidence>
<dbReference type="PANTHER" id="PTHR11139">
    <property type="entry name" value="ATAXIA TELANGIECTASIA MUTATED ATM -RELATED"/>
    <property type="match status" value="1"/>
</dbReference>
<dbReference type="GO" id="GO:0000723">
    <property type="term" value="P:telomere maintenance"/>
    <property type="evidence" value="ECO:0007669"/>
    <property type="project" value="TreeGrafter"/>
</dbReference>
<dbReference type="InterPro" id="IPR003152">
    <property type="entry name" value="FATC_dom"/>
</dbReference>
<comment type="caution">
    <text evidence="13">The sequence shown here is derived from an EMBL/GenBank/DDBJ whole genome shotgun (WGS) entry which is preliminary data.</text>
</comment>
<evidence type="ECO:0000256" key="4">
    <source>
        <dbReference type="ARBA" id="ARBA00022679"/>
    </source>
</evidence>
<evidence type="ECO:0000313" key="14">
    <source>
        <dbReference type="Proteomes" id="UP000591131"/>
    </source>
</evidence>
<gene>
    <name evidence="13" type="ORF">FOL47_000566</name>
</gene>
<dbReference type="GO" id="GO:0005634">
    <property type="term" value="C:nucleus"/>
    <property type="evidence" value="ECO:0007669"/>
    <property type="project" value="UniProtKB-SubCell"/>
</dbReference>
<keyword evidence="5" id="KW-0547">Nucleotide-binding</keyword>
<dbReference type="InterPro" id="IPR050517">
    <property type="entry name" value="DDR_Repair_Kinase"/>
</dbReference>
<protein>
    <recommendedName>
        <fullName evidence="10">Serine/threonine-protein kinase ATR</fullName>
        <ecNumber evidence="2">2.7.11.1</ecNumber>
    </recommendedName>
</protein>
<dbReference type="Pfam" id="PF00454">
    <property type="entry name" value="PI3_PI4_kinase"/>
    <property type="match status" value="1"/>
</dbReference>
<dbReference type="InterPro" id="IPR036940">
    <property type="entry name" value="PI3/4_kinase_cat_sf"/>
</dbReference>
<keyword evidence="14" id="KW-1185">Reference proteome</keyword>
<keyword evidence="3" id="KW-0723">Serine/threonine-protein kinase</keyword>
<dbReference type="EMBL" id="JAAPAO010000011">
    <property type="protein sequence ID" value="KAF4677611.1"/>
    <property type="molecule type" value="Genomic_DNA"/>
</dbReference>
<evidence type="ECO:0000256" key="1">
    <source>
        <dbReference type="ARBA" id="ARBA00004123"/>
    </source>
</evidence>
<dbReference type="Gene3D" id="1.10.1070.11">
    <property type="entry name" value="Phosphatidylinositol 3-/4-kinase, catalytic domain"/>
    <property type="match status" value="1"/>
</dbReference>
<evidence type="ECO:0000256" key="8">
    <source>
        <dbReference type="ARBA" id="ARBA00022840"/>
    </source>
</evidence>
<evidence type="ECO:0000259" key="11">
    <source>
        <dbReference type="PROSITE" id="PS50290"/>
    </source>
</evidence>
<dbReference type="SUPFAM" id="SSF56112">
    <property type="entry name" value="Protein kinase-like (PK-like)"/>
    <property type="match status" value="1"/>
</dbReference>
<evidence type="ECO:0000313" key="13">
    <source>
        <dbReference type="EMBL" id="KAF4677611.1"/>
    </source>
</evidence>
<dbReference type="EC" id="2.7.11.1" evidence="2"/>
<dbReference type="GO" id="GO:0000077">
    <property type="term" value="P:DNA damage checkpoint signaling"/>
    <property type="evidence" value="ECO:0007669"/>
    <property type="project" value="TreeGrafter"/>
</dbReference>
<keyword evidence="7" id="KW-0418">Kinase</keyword>
<evidence type="ECO:0000259" key="12">
    <source>
        <dbReference type="PROSITE" id="PS51190"/>
    </source>
</evidence>
<keyword evidence="9" id="KW-0539">Nucleus</keyword>
<dbReference type="PROSITE" id="PS50290">
    <property type="entry name" value="PI3_4_KINASE_3"/>
    <property type="match status" value="1"/>
</dbReference>
<proteinExistence type="predicted"/>
<dbReference type="Pfam" id="PF02260">
    <property type="entry name" value="FATC"/>
    <property type="match status" value="1"/>
</dbReference>
<dbReference type="CDD" id="cd00892">
    <property type="entry name" value="PIKKc_ATR"/>
    <property type="match status" value="1"/>
</dbReference>
<dbReference type="InterPro" id="IPR018936">
    <property type="entry name" value="PI3/4_kinase_CS"/>
</dbReference>
<evidence type="ECO:0000256" key="6">
    <source>
        <dbReference type="ARBA" id="ARBA00022763"/>
    </source>
</evidence>
<dbReference type="GO" id="GO:0006281">
    <property type="term" value="P:DNA repair"/>
    <property type="evidence" value="ECO:0007669"/>
    <property type="project" value="TreeGrafter"/>
</dbReference>
<evidence type="ECO:0000256" key="10">
    <source>
        <dbReference type="ARBA" id="ARBA00024420"/>
    </source>
</evidence>
<feature type="domain" description="FATC" evidence="12">
    <location>
        <begin position="1684"/>
        <end position="1716"/>
    </location>
</feature>
<keyword evidence="8" id="KW-0067">ATP-binding</keyword>
<dbReference type="PANTHER" id="PTHR11139:SF69">
    <property type="entry name" value="SERINE_THREONINE-PROTEIN KINASE ATR"/>
    <property type="match status" value="1"/>
</dbReference>
<reference evidence="13 14" key="1">
    <citation type="submission" date="2020-04" db="EMBL/GenBank/DDBJ databases">
        <title>Perkinsus chesapeaki whole genome sequence.</title>
        <authorList>
            <person name="Bogema D.R."/>
        </authorList>
    </citation>
    <scope>NUCLEOTIDE SEQUENCE [LARGE SCALE GENOMIC DNA]</scope>
    <source>
        <strain evidence="13">ATCC PRA-425</strain>
    </source>
</reference>
<dbReference type="GO" id="GO:0005694">
    <property type="term" value="C:chromosome"/>
    <property type="evidence" value="ECO:0007669"/>
    <property type="project" value="TreeGrafter"/>
</dbReference>
<organism evidence="13 14">
    <name type="scientific">Perkinsus chesapeaki</name>
    <name type="common">Clam parasite</name>
    <name type="synonym">Perkinsus andrewsi</name>
    <dbReference type="NCBI Taxonomy" id="330153"/>
    <lineage>
        <taxon>Eukaryota</taxon>
        <taxon>Sar</taxon>
        <taxon>Alveolata</taxon>
        <taxon>Perkinsozoa</taxon>
        <taxon>Perkinsea</taxon>
        <taxon>Perkinsida</taxon>
        <taxon>Perkinsidae</taxon>
        <taxon>Perkinsus</taxon>
    </lineage>
</organism>
<keyword evidence="6" id="KW-0227">DNA damage</keyword>
<keyword evidence="4" id="KW-0808">Transferase</keyword>
<name>A0A7J6N3U2_PERCH</name>
<dbReference type="Proteomes" id="UP000591131">
    <property type="component" value="Unassembled WGS sequence"/>
</dbReference>
<dbReference type="Gene3D" id="3.30.1010.10">
    <property type="entry name" value="Phosphatidylinositol 3-kinase Catalytic Subunit, Chain A, domain 4"/>
    <property type="match status" value="1"/>
</dbReference>
<dbReference type="GO" id="GO:0004674">
    <property type="term" value="F:protein serine/threonine kinase activity"/>
    <property type="evidence" value="ECO:0007669"/>
    <property type="project" value="UniProtKB-KW"/>
</dbReference>
<dbReference type="PROSITE" id="PS00916">
    <property type="entry name" value="PI3_4_KINASE_2"/>
    <property type="match status" value="1"/>
</dbReference>
<sequence>MDNLITECLAEVLAHGVFAAPLVEDTSGQSVDVTVIRAVLDIYGGRHSIETIVEADCGGLLFLVFLRFARRFLYGTDTFETVLAVTKQNVFAILNHSAKVLCPKARRSSIGIGEGAEPPAKRARGSSTGAADKAYVLKCYYLYVLKLLVDASMKGSEQAACYCTALALLLEVVDQQVLQLYWSQNLDAVRKLTLKSTPWQASEGEALLRPWKSLYDRVPKDEELAMLPTYMVDLMRVGYDPARSFARSLPRQVVTDPHLRIIFGGDNRRLEEGQVKAVLSYVLKEITASPPRPDCCIESALVLLADLLLVHYAEAWNDPYGDLEALANQLNSRLSDILLQRDAAAGGTLSVAVTRALGALGRWKYSHAEGRHCPGDSRRGARIGIDNPDNAWRENQGEAVAMELAVHLLLTHVIPKIGSAKYSYLAQSILTAMGGQNFLESAVSSSLLSRVAAETLWPYLATSYKVANPSDEGGWGRDASTWTIQTLARWMVRELPGVQNNTVKVRRLMLAVDLLMKQSSTVASEVLPTLVAALLYSDKDPSKMLDKLFLHLQKILASESAERAILSAIIEIYDIIEAWSGKLGKNQRSEWLAPRLALLLRDHQATYLSLSRAAERCEMWPHALLFMEKAYAPPHGTPMTLPDHVHMASIFAKMGVDTAWDAAGEAGALAMAKKLDTSKIFSGTSVDDLMEDSSTLREKEEQWIRKAALLGKWSDPGPQVEESSTVVPALVSLNEGASYDVAAAYKRMAGQLGLRKGYSTVLENECRSKARTLFDLEWCLSNKTSLCLPQTLRTRAILEEADEASGRPVVAMAAIRAVGGNPQQLSQLLWEHLRALRRAGRYDLAQEVGVACRAQPEIYKEKSVNFMIEMSKVYRDLGDISKSRDALEDVASLLGGRRGQQAADKETAWCVKLDRLRYSCSKNLIQPRESLPAFRQVLAEAADLSPKRRARGHFAFAQYLDGLLEEEAGLPPGTTRIMSISKTLQEITVQYMLAIQFGTKHELMALNRILRIVWDQGSGALVNLIPRESLPHYEHCIGNLSKQKGTSVSATQMVDGGSDNRPLIVPETWALLEGHTRDLCRVLFTRWQQRVSDRAGSIIRNLAERCSTDLEIPLRVWFAALPQLLSRLHVPDDLKTFRVLYGLMKRARYEKEGASGPRLMYLEKLKVAGEEAHNITVSFVCSIISALLVQYPRQSRWHVLPFVVNHTGGDASRQHRDAPRFYVDTMKVLQDKVLPAAVQADSEGVEQHKSLIRELGSLCVDTNCRTGEGNFSTLASFPKLQRLIRGGRGSAKIVVPLQQYIGYGARLDSDEGNSVVGVASWGPKVKVMASKAKPKRIVMCGTDGRQYPFLAKQEANGDMRKDARMMDLFTMINHNLESHCDDNRNGVDYEHQKGSLLKGVKLRTYAVVCLSSTAALIEWMTGFLTMRDCINNAHSRLYGKGENPFEKLLNTKVRDVICAPNGEAAFARLIRETPPLLQHWHFSLARDADHWLAMRNKFIATQALWCMVGYIIGLGDRHCENIMLSEIDGELTHVDFDCIFDAGHKLKIPELVPFRLTSNCVSAMGANGVEGPFRAACVQAMSALRAHKKTLLSVLFSFVADPVTQWASAARTKQYSLRGGKAEINLVVARASDNADRTVKEVEQKLSGVVFLTQSDVSGGGLDSGTQDALLLSANDMQGDYRGTGISVEGQVDELIRIATSPKYLIRMYIGWMPLL</sequence>
<evidence type="ECO:0000256" key="5">
    <source>
        <dbReference type="ARBA" id="ARBA00022741"/>
    </source>
</evidence>
<dbReference type="SMART" id="SM00146">
    <property type="entry name" value="PI3Kc"/>
    <property type="match status" value="1"/>
</dbReference>
<feature type="domain" description="PI3K/PI4K catalytic" evidence="11">
    <location>
        <begin position="1321"/>
        <end position="1647"/>
    </location>
</feature>
<dbReference type="GO" id="GO:0005524">
    <property type="term" value="F:ATP binding"/>
    <property type="evidence" value="ECO:0007669"/>
    <property type="project" value="UniProtKB-KW"/>
</dbReference>
<dbReference type="InterPro" id="IPR000403">
    <property type="entry name" value="PI3/4_kinase_cat_dom"/>
</dbReference>
<dbReference type="PROSITE" id="PS51190">
    <property type="entry name" value="FATC"/>
    <property type="match status" value="1"/>
</dbReference>
<accession>A0A7J6N3U2</accession>
<evidence type="ECO:0000256" key="7">
    <source>
        <dbReference type="ARBA" id="ARBA00022777"/>
    </source>
</evidence>
<dbReference type="SMART" id="SM01343">
    <property type="entry name" value="FATC"/>
    <property type="match status" value="1"/>
</dbReference>
<evidence type="ECO:0000256" key="9">
    <source>
        <dbReference type="ARBA" id="ARBA00023242"/>
    </source>
</evidence>
<comment type="subcellular location">
    <subcellularLocation>
        <location evidence="1">Nucleus</location>
    </subcellularLocation>
</comment>
<dbReference type="InterPro" id="IPR011009">
    <property type="entry name" value="Kinase-like_dom_sf"/>
</dbReference>
<dbReference type="OrthoDB" id="381190at2759"/>
<evidence type="ECO:0000256" key="2">
    <source>
        <dbReference type="ARBA" id="ARBA00012513"/>
    </source>
</evidence>